<dbReference type="SUPFAM" id="SSF55008">
    <property type="entry name" value="HMA, heavy metal-associated domain"/>
    <property type="match status" value="1"/>
</dbReference>
<keyword evidence="2" id="KW-1185">Reference proteome</keyword>
<reference evidence="1" key="1">
    <citation type="submission" date="2022-09" db="EMBL/GenBank/DDBJ databases">
        <title>Novel Mycoplasma species identified in domestic and wild animals.</title>
        <authorList>
            <person name="Volokhov D.V."/>
            <person name="Furtak V.A."/>
            <person name="Zagorodnyaya T.A."/>
        </authorList>
    </citation>
    <scope>NUCLEOTIDE SEQUENCE</scope>
    <source>
        <strain evidence="1">Oakley</strain>
    </source>
</reference>
<evidence type="ECO:0000313" key="1">
    <source>
        <dbReference type="EMBL" id="MCV2231890.1"/>
    </source>
</evidence>
<sequence length="76" mass="8703">MQAKFLVPNLTCQDCSCGHCAQMLLIGLKSHKDILSVKADYKQKTLEVDFQKPMTIRRIMIFAKNKGYDIEEIQAL</sequence>
<protein>
    <submittedName>
        <fullName evidence="1">Cation transporter</fullName>
    </submittedName>
</protein>
<dbReference type="Proteomes" id="UP001177160">
    <property type="component" value="Unassembled WGS sequence"/>
</dbReference>
<proteinExistence type="predicted"/>
<comment type="caution">
    <text evidence="1">The sequence shown here is derived from an EMBL/GenBank/DDBJ whole genome shotgun (WGS) entry which is preliminary data.</text>
</comment>
<dbReference type="InterPro" id="IPR036163">
    <property type="entry name" value="HMA_dom_sf"/>
</dbReference>
<accession>A0ABT2Y578</accession>
<name>A0ABT2Y578_9MOLU</name>
<evidence type="ECO:0000313" key="2">
    <source>
        <dbReference type="Proteomes" id="UP001177160"/>
    </source>
</evidence>
<gene>
    <name evidence="1" type="ORF">N7548_03510</name>
</gene>
<dbReference type="Gene3D" id="3.30.70.100">
    <property type="match status" value="1"/>
</dbReference>
<organism evidence="1 2">
    <name type="scientific">Paracholeplasma manati</name>
    <dbReference type="NCBI Taxonomy" id="591373"/>
    <lineage>
        <taxon>Bacteria</taxon>
        <taxon>Bacillati</taxon>
        <taxon>Mycoplasmatota</taxon>
        <taxon>Mollicutes</taxon>
        <taxon>Acholeplasmatales</taxon>
        <taxon>Acholeplasmataceae</taxon>
        <taxon>Paracholeplasma</taxon>
    </lineage>
</organism>
<dbReference type="RefSeq" id="WP_263608043.1">
    <property type="nucleotide sequence ID" value="NZ_JAOVQM010000002.1"/>
</dbReference>
<dbReference type="EMBL" id="JAOVQM010000002">
    <property type="protein sequence ID" value="MCV2231890.1"/>
    <property type="molecule type" value="Genomic_DNA"/>
</dbReference>